<feature type="region of interest" description="Disordered" evidence="4">
    <location>
        <begin position="89"/>
        <end position="108"/>
    </location>
</feature>
<keyword evidence="6" id="KW-0067">ATP-binding</keyword>
<evidence type="ECO:0000256" key="1">
    <source>
        <dbReference type="ARBA" id="ARBA00000085"/>
    </source>
</evidence>
<evidence type="ECO:0000256" key="2">
    <source>
        <dbReference type="ARBA" id="ARBA00012438"/>
    </source>
</evidence>
<dbReference type="SUPFAM" id="SSF55874">
    <property type="entry name" value="ATPase domain of HSP90 chaperone/DNA topoisomerase II/histidine kinase"/>
    <property type="match status" value="2"/>
</dbReference>
<dbReference type="InterPro" id="IPR004358">
    <property type="entry name" value="Sig_transdc_His_kin-like_C"/>
</dbReference>
<evidence type="ECO:0000313" key="7">
    <source>
        <dbReference type="Proteomes" id="UP001623384"/>
    </source>
</evidence>
<keyword evidence="7" id="KW-1185">Reference proteome</keyword>
<dbReference type="SMART" id="SM00387">
    <property type="entry name" value="HATPase_c"/>
    <property type="match status" value="1"/>
</dbReference>
<evidence type="ECO:0000259" key="5">
    <source>
        <dbReference type="SMART" id="SM00387"/>
    </source>
</evidence>
<evidence type="ECO:0000256" key="3">
    <source>
        <dbReference type="ARBA" id="ARBA00023012"/>
    </source>
</evidence>
<comment type="catalytic activity">
    <reaction evidence="1">
        <text>ATP + protein L-histidine = ADP + protein N-phospho-L-histidine.</text>
        <dbReference type="EC" id="2.7.13.3"/>
    </reaction>
</comment>
<dbReference type="Pfam" id="PF13589">
    <property type="entry name" value="HATPase_c_3"/>
    <property type="match status" value="1"/>
</dbReference>
<dbReference type="Pfam" id="PF02518">
    <property type="entry name" value="HATPase_c"/>
    <property type="match status" value="1"/>
</dbReference>
<feature type="domain" description="Histidine kinase/HSP90-like ATPase" evidence="5">
    <location>
        <begin position="583"/>
        <end position="703"/>
    </location>
</feature>
<feature type="compositionally biased region" description="Basic and acidic residues" evidence="4">
    <location>
        <begin position="89"/>
        <end position="102"/>
    </location>
</feature>
<dbReference type="EMBL" id="CP148033">
    <property type="protein sequence ID" value="WXK92143.1"/>
    <property type="molecule type" value="Genomic_DNA"/>
</dbReference>
<keyword evidence="3" id="KW-0902">Two-component regulatory system</keyword>
<accession>A0ABZ2R138</accession>
<dbReference type="GO" id="GO:0005524">
    <property type="term" value="F:ATP binding"/>
    <property type="evidence" value="ECO:0007669"/>
    <property type="project" value="UniProtKB-KW"/>
</dbReference>
<reference evidence="6 7" key="1">
    <citation type="submission" date="2024-03" db="EMBL/GenBank/DDBJ databases">
        <title>Rhodococcus navarretei sp. nov. and Pseudarthrobacter quantumdoti sp. nov., two new species with the ability to biosynthesize Quantum Dots isolated from soil samples at Union Glacier, Antarctica.</title>
        <authorList>
            <person name="Vargas M."/>
        </authorList>
    </citation>
    <scope>NUCLEOTIDE SEQUENCE [LARGE SCALE GENOMIC DNA]</scope>
    <source>
        <strain evidence="6 7">RC-2-3</strain>
    </source>
</reference>
<evidence type="ECO:0000313" key="6">
    <source>
        <dbReference type="EMBL" id="WXK92143.1"/>
    </source>
</evidence>
<dbReference type="PRINTS" id="PR00344">
    <property type="entry name" value="BCTRLSENSOR"/>
</dbReference>
<keyword evidence="6" id="KW-0547">Nucleotide-binding</keyword>
<gene>
    <name evidence="6" type="ORF">WHH00_13770</name>
</gene>
<sequence length="703" mass="79110">MTEQTSSAGPVDAPFRPRARILQLLGDQLIGSPRLAVLELVKNAYDADASSVQIVLNNVHQSEGSSITVTDDGDGMTLETLRDIWLTPGHDHRANQRNEGRRSKQGRLPLGEKGLGRFAVHKLGDQISMVTRAADEDECYLTINWTALSGQEYLDEARVQVFTREPQVFIGDKTGTQIHITALRGSAWDRRQVRWLQRQVLSICSPFERKNDDFRAFVEFPQHRQWLEQIQDPEAILRLAPWKFEFTVDTLGSFDWTYTYNGVAGIDSHPRTENSEGDILFALDDHGEWPVDAASLMGIGPLKGVFYTFDRDASILKRLGQTTLLRQYLNENGGIRIYRDGIRVYNYGEPGDDWLGLDVRRINTPSERISNNIVIGLLEIDLASSTDLHEKTNREGFIENIAYKKLQDILLAVIARFEVERNIDKRALRIATAKKKNINSNDIAEPLAEIRSIAGKHGILREVEPLIEATLERFTRFKTTMLRSNLSGMALVVVFHELEHSIRLLIKSSEGGATASSIAEQARTIARVLDGFADIVRKGEVKNNSIKGLIRRVVTLNQVRLTHHEVEVIAPFLSAEQDAERSFSFGLLLGALNNIFDNSLFWLNNTYRDGRKKRIFIDYDEDFIEGPAILIVDNGPGFKDAPEELTEPFFTRRPNGMGVGLYYVSLAMELHGGRLAFPTLDQIKRPSEDFNGAAVALVLDGKK</sequence>
<dbReference type="Gene3D" id="3.30.565.10">
    <property type="entry name" value="Histidine kinase-like ATPase, C-terminal domain"/>
    <property type="match status" value="2"/>
</dbReference>
<dbReference type="InterPro" id="IPR003594">
    <property type="entry name" value="HATPase_dom"/>
</dbReference>
<dbReference type="InterPro" id="IPR036890">
    <property type="entry name" value="HATPase_C_sf"/>
</dbReference>
<evidence type="ECO:0000256" key="4">
    <source>
        <dbReference type="SAM" id="MobiDB-lite"/>
    </source>
</evidence>
<name>A0ABZ2R138_9MICC</name>
<dbReference type="RefSeq" id="WP_406633611.1">
    <property type="nucleotide sequence ID" value="NZ_CP148033.1"/>
</dbReference>
<dbReference type="Proteomes" id="UP001623384">
    <property type="component" value="Chromosome"/>
</dbReference>
<protein>
    <recommendedName>
        <fullName evidence="2">histidine kinase</fullName>
        <ecNumber evidence="2">2.7.13.3</ecNumber>
    </recommendedName>
</protein>
<proteinExistence type="predicted"/>
<dbReference type="EC" id="2.7.13.3" evidence="2"/>
<organism evidence="6 7">
    <name type="scientific">Pseudarthrobacter quantipunctorum</name>
    <dbReference type="NCBI Taxonomy" id="3128980"/>
    <lineage>
        <taxon>Bacteria</taxon>
        <taxon>Bacillati</taxon>
        <taxon>Actinomycetota</taxon>
        <taxon>Actinomycetes</taxon>
        <taxon>Micrococcales</taxon>
        <taxon>Micrococcaceae</taxon>
        <taxon>Pseudarthrobacter</taxon>
    </lineage>
</organism>